<dbReference type="AlphaFoldDB" id="A0A9D1UF86"/>
<accession>A0A9D1UF86</accession>
<reference evidence="2" key="2">
    <citation type="submission" date="2021-04" db="EMBL/GenBank/DDBJ databases">
        <authorList>
            <person name="Gilroy R."/>
        </authorList>
    </citation>
    <scope>NUCLEOTIDE SEQUENCE</scope>
    <source>
        <strain evidence="2">421</strain>
    </source>
</reference>
<gene>
    <name evidence="2" type="ORF">IAA48_03975</name>
</gene>
<organism evidence="2 3">
    <name type="scientific">Candidatus Eubacterium faecipullorum</name>
    <dbReference type="NCBI Taxonomy" id="2838571"/>
    <lineage>
        <taxon>Bacteria</taxon>
        <taxon>Bacillati</taxon>
        <taxon>Bacillota</taxon>
        <taxon>Clostridia</taxon>
        <taxon>Eubacteriales</taxon>
        <taxon>Eubacteriaceae</taxon>
        <taxon>Eubacterium</taxon>
    </lineage>
</organism>
<keyword evidence="1" id="KW-1133">Transmembrane helix</keyword>
<evidence type="ECO:0000313" key="2">
    <source>
        <dbReference type="EMBL" id="HIW85634.1"/>
    </source>
</evidence>
<protein>
    <submittedName>
        <fullName evidence="2">Uncharacterized protein</fullName>
    </submittedName>
</protein>
<keyword evidence="1" id="KW-0812">Transmembrane</keyword>
<name>A0A9D1UF86_9FIRM</name>
<sequence length="66" mass="7592">MIEALYIGALFLTALVIADFIVGRIERLMRKKTRLERHRQAARDMEAMSNLYNELLLKEALGDGQN</sequence>
<evidence type="ECO:0000313" key="3">
    <source>
        <dbReference type="Proteomes" id="UP000824205"/>
    </source>
</evidence>
<feature type="transmembrane region" description="Helical" evidence="1">
    <location>
        <begin position="6"/>
        <end position="25"/>
    </location>
</feature>
<keyword evidence="1" id="KW-0472">Membrane</keyword>
<reference evidence="2" key="1">
    <citation type="journal article" date="2021" name="PeerJ">
        <title>Extensive microbial diversity within the chicken gut microbiome revealed by metagenomics and culture.</title>
        <authorList>
            <person name="Gilroy R."/>
            <person name="Ravi A."/>
            <person name="Getino M."/>
            <person name="Pursley I."/>
            <person name="Horton D.L."/>
            <person name="Alikhan N.F."/>
            <person name="Baker D."/>
            <person name="Gharbi K."/>
            <person name="Hall N."/>
            <person name="Watson M."/>
            <person name="Adriaenssens E.M."/>
            <person name="Foster-Nyarko E."/>
            <person name="Jarju S."/>
            <person name="Secka A."/>
            <person name="Antonio M."/>
            <person name="Oren A."/>
            <person name="Chaudhuri R.R."/>
            <person name="La Ragione R."/>
            <person name="Hildebrand F."/>
            <person name="Pallen M.J."/>
        </authorList>
    </citation>
    <scope>NUCLEOTIDE SEQUENCE</scope>
    <source>
        <strain evidence="2">421</strain>
    </source>
</reference>
<comment type="caution">
    <text evidence="2">The sequence shown here is derived from an EMBL/GenBank/DDBJ whole genome shotgun (WGS) entry which is preliminary data.</text>
</comment>
<proteinExistence type="predicted"/>
<evidence type="ECO:0000256" key="1">
    <source>
        <dbReference type="SAM" id="Phobius"/>
    </source>
</evidence>
<dbReference type="Proteomes" id="UP000824205">
    <property type="component" value="Unassembled WGS sequence"/>
</dbReference>
<dbReference type="EMBL" id="DXGE01000017">
    <property type="protein sequence ID" value="HIW85634.1"/>
    <property type="molecule type" value="Genomic_DNA"/>
</dbReference>